<dbReference type="Proteomes" id="UP000009376">
    <property type="component" value="Unassembled WGS sequence"/>
</dbReference>
<dbReference type="GO" id="GO:0008113">
    <property type="term" value="F:peptide-methionine (S)-S-oxide reductase activity"/>
    <property type="evidence" value="ECO:0007669"/>
    <property type="project" value="UniProtKB-UniRule"/>
</dbReference>
<evidence type="ECO:0000256" key="1">
    <source>
        <dbReference type="ARBA" id="ARBA00023002"/>
    </source>
</evidence>
<evidence type="ECO:0000313" key="4">
    <source>
        <dbReference type="EMBL" id="EFD92785.1"/>
    </source>
</evidence>
<dbReference type="PANTHER" id="PTHR43774:SF1">
    <property type="entry name" value="PEPTIDE METHIONINE SULFOXIDE REDUCTASE MSRA 2"/>
    <property type="match status" value="1"/>
</dbReference>
<dbReference type="InterPro" id="IPR002569">
    <property type="entry name" value="Met_Sox_Rdtase_MsrA_dom"/>
</dbReference>
<dbReference type="SUPFAM" id="SSF55068">
    <property type="entry name" value="Peptide methionine sulfoxide reductase"/>
    <property type="match status" value="1"/>
</dbReference>
<dbReference type="EC" id="1.8.4.11" evidence="2"/>
<proteinExistence type="inferred from homology"/>
<reference evidence="4 5" key="1">
    <citation type="journal article" date="2010" name="Proc. Natl. Acad. Sci. U.S.A.">
        <title>Enigmatic, ultrasmall, uncultivated Archaea.</title>
        <authorList>
            <person name="Baker B.J."/>
            <person name="Comolli L.R."/>
            <person name="Dick G.J."/>
            <person name="Hauser L.J."/>
            <person name="Hyatt D."/>
            <person name="Dill B.D."/>
            <person name="Land M.L."/>
            <person name="Verberkmoes N.C."/>
            <person name="Hettich R.L."/>
            <person name="Banfield J.F."/>
        </authorList>
    </citation>
    <scope>NUCLEOTIDE SEQUENCE [LARGE SCALE GENOMIC DNA]</scope>
</reference>
<dbReference type="InterPro" id="IPR036509">
    <property type="entry name" value="Met_Sox_Rdtase_MsrA_sf"/>
</dbReference>
<sequence>MGNSEFIALGGGCFWCTEAVFKLIKGVIKTTPGYAGGQTENPTYSEVCSGNTGHAETLLIEYDPAVIKLDTLLNIFFDMHDPTSKDRQENDVGSQYRSVIFYTNEEQKNMAQYKINNIKSDFDKPILTKVEPLKKFYEAEDNHKDYYAKNPINPYCAIVIVPKLHKIKKKYAKFLKE</sequence>
<feature type="active site" evidence="2">
    <location>
        <position position="13"/>
    </location>
</feature>
<dbReference type="HAMAP" id="MF_01401">
    <property type="entry name" value="MsrA"/>
    <property type="match status" value="1"/>
</dbReference>
<protein>
    <recommendedName>
        <fullName evidence="2">Peptide methionine sulfoxide reductase MsrA</fullName>
        <shortName evidence="2">Protein-methionine-S-oxide reductase</shortName>
        <ecNumber evidence="2">1.8.4.11</ecNumber>
    </recommendedName>
    <alternativeName>
        <fullName evidence="2">Peptide-methionine (S)-S-oxide reductase</fullName>
        <shortName evidence="2">Peptide Met(O) reductase</shortName>
    </alternativeName>
</protein>
<evidence type="ECO:0000313" key="5">
    <source>
        <dbReference type="Proteomes" id="UP000009376"/>
    </source>
</evidence>
<keyword evidence="1 2" id="KW-0560">Oxidoreductase</keyword>
<comment type="similarity">
    <text evidence="2">Belongs to the MsrA Met sulfoxide reductase family.</text>
</comment>
<dbReference type="AlphaFoldDB" id="D6GVE7"/>
<comment type="function">
    <text evidence="2">Has an important function as a repair enzyme for proteins that have been inactivated by oxidation. Catalyzes the reversible oxidation-reduction of methionine sulfoxide in proteins to methionine.</text>
</comment>
<dbReference type="NCBIfam" id="TIGR00401">
    <property type="entry name" value="msrA"/>
    <property type="match status" value="1"/>
</dbReference>
<evidence type="ECO:0000256" key="2">
    <source>
        <dbReference type="HAMAP-Rule" id="MF_01401"/>
    </source>
</evidence>
<feature type="domain" description="Peptide methionine sulphoxide reductase MsrA" evidence="3">
    <location>
        <begin position="7"/>
        <end position="156"/>
    </location>
</feature>
<comment type="catalytic activity">
    <reaction evidence="2">
        <text>L-methionyl-[protein] + [thioredoxin]-disulfide + H2O = L-methionyl-(S)-S-oxide-[protein] + [thioredoxin]-dithiol</text>
        <dbReference type="Rhea" id="RHEA:14217"/>
        <dbReference type="Rhea" id="RHEA-COMP:10698"/>
        <dbReference type="Rhea" id="RHEA-COMP:10700"/>
        <dbReference type="Rhea" id="RHEA-COMP:12313"/>
        <dbReference type="Rhea" id="RHEA-COMP:12315"/>
        <dbReference type="ChEBI" id="CHEBI:15377"/>
        <dbReference type="ChEBI" id="CHEBI:16044"/>
        <dbReference type="ChEBI" id="CHEBI:29950"/>
        <dbReference type="ChEBI" id="CHEBI:44120"/>
        <dbReference type="ChEBI" id="CHEBI:50058"/>
        <dbReference type="EC" id="1.8.4.11"/>
    </reaction>
</comment>
<accession>D6GVE7</accession>
<dbReference type="Gene3D" id="3.30.1060.10">
    <property type="entry name" value="Peptide methionine sulphoxide reductase MsrA"/>
    <property type="match status" value="1"/>
</dbReference>
<dbReference type="PANTHER" id="PTHR43774">
    <property type="entry name" value="PEPTIDE METHIONINE SULFOXIDE REDUCTASE"/>
    <property type="match status" value="1"/>
</dbReference>
<dbReference type="EMBL" id="GG745553">
    <property type="protein sequence ID" value="EFD92785.1"/>
    <property type="molecule type" value="Genomic_DNA"/>
</dbReference>
<organism evidence="4 5">
    <name type="scientific">Candidatus Parvarchaeum acidophilus ARMAN-5</name>
    <dbReference type="NCBI Taxonomy" id="662762"/>
    <lineage>
        <taxon>Archaea</taxon>
        <taxon>Candidatus Parvarchaeota</taxon>
        <taxon>Candidatus Parvarchaeum</taxon>
    </lineage>
</organism>
<name>D6GVE7_PARA5</name>
<evidence type="ECO:0000259" key="3">
    <source>
        <dbReference type="Pfam" id="PF01625"/>
    </source>
</evidence>
<dbReference type="Pfam" id="PF01625">
    <property type="entry name" value="PMSR"/>
    <property type="match status" value="1"/>
</dbReference>
<comment type="catalytic activity">
    <reaction evidence="2">
        <text>[thioredoxin]-disulfide + L-methionine + H2O = L-methionine (S)-S-oxide + [thioredoxin]-dithiol</text>
        <dbReference type="Rhea" id="RHEA:19993"/>
        <dbReference type="Rhea" id="RHEA-COMP:10698"/>
        <dbReference type="Rhea" id="RHEA-COMP:10700"/>
        <dbReference type="ChEBI" id="CHEBI:15377"/>
        <dbReference type="ChEBI" id="CHEBI:29950"/>
        <dbReference type="ChEBI" id="CHEBI:50058"/>
        <dbReference type="ChEBI" id="CHEBI:57844"/>
        <dbReference type="ChEBI" id="CHEBI:58772"/>
        <dbReference type="EC" id="1.8.4.11"/>
    </reaction>
</comment>
<gene>
    <name evidence="2" type="primary">msrA</name>
    <name evidence="4" type="ORF">BJBARM5_0459</name>
</gene>